<dbReference type="AlphaFoldDB" id="A0ABD1YTM7"/>
<accession>A0ABD1YTM7</accession>
<comment type="caution">
    <text evidence="1">The sequence shown here is derived from an EMBL/GenBank/DDBJ whole genome shotgun (WGS) entry which is preliminary data.</text>
</comment>
<evidence type="ECO:0000313" key="2">
    <source>
        <dbReference type="Proteomes" id="UP001605036"/>
    </source>
</evidence>
<evidence type="ECO:0000313" key="1">
    <source>
        <dbReference type="EMBL" id="KAL2634126.1"/>
    </source>
</evidence>
<gene>
    <name evidence="1" type="ORF">R1flu_005605</name>
</gene>
<reference evidence="1 2" key="1">
    <citation type="submission" date="2024-09" db="EMBL/GenBank/DDBJ databases">
        <title>Chromosome-scale assembly of Riccia fluitans.</title>
        <authorList>
            <person name="Paukszto L."/>
            <person name="Sawicki J."/>
            <person name="Karawczyk K."/>
            <person name="Piernik-Szablinska J."/>
            <person name="Szczecinska M."/>
            <person name="Mazdziarz M."/>
        </authorList>
    </citation>
    <scope>NUCLEOTIDE SEQUENCE [LARGE SCALE GENOMIC DNA]</scope>
    <source>
        <strain evidence="1">Rf_01</strain>
        <tissue evidence="1">Aerial parts of the thallus</tissue>
    </source>
</reference>
<name>A0ABD1YTM7_9MARC</name>
<protein>
    <submittedName>
        <fullName evidence="1">Uncharacterized protein</fullName>
    </submittedName>
</protein>
<organism evidence="1 2">
    <name type="scientific">Riccia fluitans</name>
    <dbReference type="NCBI Taxonomy" id="41844"/>
    <lineage>
        <taxon>Eukaryota</taxon>
        <taxon>Viridiplantae</taxon>
        <taxon>Streptophyta</taxon>
        <taxon>Embryophyta</taxon>
        <taxon>Marchantiophyta</taxon>
        <taxon>Marchantiopsida</taxon>
        <taxon>Marchantiidae</taxon>
        <taxon>Marchantiales</taxon>
        <taxon>Ricciaceae</taxon>
        <taxon>Riccia</taxon>
    </lineage>
</organism>
<dbReference type="EMBL" id="JBHFFA010000003">
    <property type="protein sequence ID" value="KAL2634126.1"/>
    <property type="molecule type" value="Genomic_DNA"/>
</dbReference>
<sequence length="449" mass="51493">MRTLHEHYNALNDLASCETTKERYAVTMRSGVVARTRASRLQKDLGLDLSRDLTFDAMHALALCLFRKYIELLRIYTVDHLDRLEALTFALHEVTSKKPSVISGRWPRDVYTRIGYFKAEECSKFILYCVPHVLYKLQLTPEDAIAQLGMILTELARMFYLGYRSDCGWTAEKVTQARLLMASWRIRSEEYLGPNGSILEHTVGYNNIKTNACNMEATFTAHCAKSFFGICMTQKWEDDDGLMPGQRVANSIHQFLRFSNSRRVQETTRDGCASWHSEGQETKGELRNFSDKYIVLKSVLMHGKLIKLGDYVMVLDERENSLSYEWNWQARVEHIFYHSCGLQTRIFCEFRWLLNRTDASGVQEIDVLSGHPPPFPVVGDVIMASHSRECNIKRIEPCVIRSVFQLEQSTMRMDMSSLLDGGDLDEGNDVIEDPFTVEVDEGVCVLGRT</sequence>
<proteinExistence type="predicted"/>
<keyword evidence="2" id="KW-1185">Reference proteome</keyword>
<dbReference type="Proteomes" id="UP001605036">
    <property type="component" value="Unassembled WGS sequence"/>
</dbReference>